<evidence type="ECO:0008006" key="4">
    <source>
        <dbReference type="Google" id="ProtNLM"/>
    </source>
</evidence>
<dbReference type="EMBL" id="JAUKPO010000016">
    <property type="protein sequence ID" value="MDO1449153.1"/>
    <property type="molecule type" value="Genomic_DNA"/>
</dbReference>
<sequence>MRFTLIVIVGLLFFSCSQKANREEQTNQKLEFHYVSYDMECCTMVDIQKQPVQYSFQIKDSTYTLTYIYQHTPKQDTITYILNQAPNFKVQFVSNRHNRSDELFSRVNSSSILIYSNSPGGRREYKVYKYSSNGAGMDGCVSHFWVPEFGIILKRNSTWRGFQKLRTNNDSINRQIELLTDIIYQDQDFYRGCQFELPDEGFEVKRERMIQEKENQVIQRQKRILELQKKQNNNK</sequence>
<dbReference type="RefSeq" id="WP_302039954.1">
    <property type="nucleotide sequence ID" value="NZ_JAUKPO010000016.1"/>
</dbReference>
<evidence type="ECO:0000313" key="3">
    <source>
        <dbReference type="Proteomes" id="UP001168528"/>
    </source>
</evidence>
<dbReference type="Proteomes" id="UP001168528">
    <property type="component" value="Unassembled WGS sequence"/>
</dbReference>
<proteinExistence type="predicted"/>
<feature type="chain" id="PRO_5047296169" description="Lipoprotein" evidence="1">
    <location>
        <begin position="21"/>
        <end position="235"/>
    </location>
</feature>
<keyword evidence="3" id="KW-1185">Reference proteome</keyword>
<keyword evidence="1" id="KW-0732">Signal</keyword>
<organism evidence="2 3">
    <name type="scientific">Rhodocytophaga aerolata</name>
    <dbReference type="NCBI Taxonomy" id="455078"/>
    <lineage>
        <taxon>Bacteria</taxon>
        <taxon>Pseudomonadati</taxon>
        <taxon>Bacteroidota</taxon>
        <taxon>Cytophagia</taxon>
        <taxon>Cytophagales</taxon>
        <taxon>Rhodocytophagaceae</taxon>
        <taxon>Rhodocytophaga</taxon>
    </lineage>
</organism>
<reference evidence="2" key="1">
    <citation type="submission" date="2023-07" db="EMBL/GenBank/DDBJ databases">
        <title>The genome sequence of Rhodocytophaga aerolata KACC 12507.</title>
        <authorList>
            <person name="Zhang X."/>
        </authorList>
    </citation>
    <scope>NUCLEOTIDE SEQUENCE</scope>
    <source>
        <strain evidence="2">KACC 12507</strain>
    </source>
</reference>
<evidence type="ECO:0000256" key="1">
    <source>
        <dbReference type="SAM" id="SignalP"/>
    </source>
</evidence>
<protein>
    <recommendedName>
        <fullName evidence="4">Lipoprotein</fullName>
    </recommendedName>
</protein>
<feature type="signal peptide" evidence="1">
    <location>
        <begin position="1"/>
        <end position="20"/>
    </location>
</feature>
<gene>
    <name evidence="2" type="ORF">Q0590_22945</name>
</gene>
<comment type="caution">
    <text evidence="2">The sequence shown here is derived from an EMBL/GenBank/DDBJ whole genome shotgun (WGS) entry which is preliminary data.</text>
</comment>
<evidence type="ECO:0000313" key="2">
    <source>
        <dbReference type="EMBL" id="MDO1449153.1"/>
    </source>
</evidence>
<name>A0ABT8RD41_9BACT</name>
<dbReference type="PROSITE" id="PS51257">
    <property type="entry name" value="PROKAR_LIPOPROTEIN"/>
    <property type="match status" value="1"/>
</dbReference>
<accession>A0ABT8RD41</accession>